<comment type="caution">
    <text evidence="1">The sequence shown here is derived from an EMBL/GenBank/DDBJ whole genome shotgun (WGS) entry which is preliminary data.</text>
</comment>
<name>A0A7X2TN48_9FIRM</name>
<dbReference type="InterPro" id="IPR043740">
    <property type="entry name" value="DUF5685"/>
</dbReference>
<evidence type="ECO:0000313" key="1">
    <source>
        <dbReference type="EMBL" id="MST81847.1"/>
    </source>
</evidence>
<dbReference type="AlphaFoldDB" id="A0A7X2TN48"/>
<gene>
    <name evidence="1" type="ORF">FYJ60_05905</name>
</gene>
<dbReference type="EMBL" id="VUMV01000003">
    <property type="protein sequence ID" value="MST81847.1"/>
    <property type="molecule type" value="Genomic_DNA"/>
</dbReference>
<accession>A0A7X2TN48</accession>
<dbReference type="Proteomes" id="UP000466864">
    <property type="component" value="Unassembled WGS sequence"/>
</dbReference>
<sequence>MFGYIRTDPKELKGKDLDTYRAFYCGVCRDLKAAGHEKARLTLTYDMVFLAVLLTGLYEAPDQTEDVFCGLHPLKKQAVIRNSYTAYAADMNLLLSYHNLEDDWLDDRNALGLAASRLLRKEYLETAAKYPRQVKAIRRYLRNLHRAEEERNPSIDRAASLTGYLLGEIFVCQEDVWQEELRSMGLYLGRFIYLMDAWEDREKDRKSGDYNPFLLQKEPVTEEEAFRILTEAAASAARAFEKLPVLEHVDILRNIMYSGIWARYRAEKADKEKKTGKK</sequence>
<evidence type="ECO:0000313" key="2">
    <source>
        <dbReference type="Proteomes" id="UP000466864"/>
    </source>
</evidence>
<reference evidence="1 2" key="1">
    <citation type="submission" date="2019-08" db="EMBL/GenBank/DDBJ databases">
        <title>In-depth cultivation of the pig gut microbiome towards novel bacterial diversity and tailored functional studies.</title>
        <authorList>
            <person name="Wylensek D."/>
            <person name="Hitch T.C.A."/>
            <person name="Clavel T."/>
        </authorList>
    </citation>
    <scope>NUCLEOTIDE SEQUENCE [LARGE SCALE GENOMIC DNA]</scope>
    <source>
        <strain evidence="1 2">Oil+RF-744-WCA-WT-13</strain>
    </source>
</reference>
<keyword evidence="2" id="KW-1185">Reference proteome</keyword>
<dbReference type="Pfam" id="PF18937">
    <property type="entry name" value="DUF5685"/>
    <property type="match status" value="1"/>
</dbReference>
<protein>
    <submittedName>
        <fullName evidence="1">Uncharacterized protein</fullName>
    </submittedName>
</protein>
<dbReference type="RefSeq" id="WP_154457753.1">
    <property type="nucleotide sequence ID" value="NZ_VUMV01000003.1"/>
</dbReference>
<organism evidence="1 2">
    <name type="scientific">Bilifractor porci</name>
    <dbReference type="NCBI Taxonomy" id="2606636"/>
    <lineage>
        <taxon>Bacteria</taxon>
        <taxon>Bacillati</taxon>
        <taxon>Bacillota</taxon>
        <taxon>Clostridia</taxon>
        <taxon>Lachnospirales</taxon>
        <taxon>Lachnospiraceae</taxon>
        <taxon>Bilifractor</taxon>
    </lineage>
</organism>
<proteinExistence type="predicted"/>